<protein>
    <submittedName>
        <fullName evidence="1">Uncharacterized protein</fullName>
    </submittedName>
</protein>
<proteinExistence type="predicted"/>
<dbReference type="STRING" id="1392247.A0A3N4KRW6"/>
<keyword evidence="2" id="KW-1185">Reference proteome</keyword>
<dbReference type="OrthoDB" id="3344043at2759"/>
<organism evidence="1 2">
    <name type="scientific">Morchella conica CCBAS932</name>
    <dbReference type="NCBI Taxonomy" id="1392247"/>
    <lineage>
        <taxon>Eukaryota</taxon>
        <taxon>Fungi</taxon>
        <taxon>Dikarya</taxon>
        <taxon>Ascomycota</taxon>
        <taxon>Pezizomycotina</taxon>
        <taxon>Pezizomycetes</taxon>
        <taxon>Pezizales</taxon>
        <taxon>Morchellaceae</taxon>
        <taxon>Morchella</taxon>
    </lineage>
</organism>
<sequence length="801" mass="88410">MSVSFPQNGTVDWTSLTSMTVSVPLTLMSRLSQAGVDQYTLELVKFYGQFMNLPSQHLEVVEKSLLQAKKFGFSANALFVGTGISLVPSLLARTRGGIAFSAVTMALRASFEANFTARVLSEWLSFFERPAELSLPSVSQLQAVSNEVAGCPIDPEIGHVIWGLEQLFEKNSGTKQFKPPTSLTAPPLAQDLARAIHTVLTIRPNQNVVMRFKSSVGPSATWLAAFASKTVGLSVSLEIGNKIVWEQQEKYCATLGSRGHLRLVIEVSMDAGGPKQLQVMKSASVEITLQRHETSVETSFRISPKAVVDRMLEEIFDNAEQQNLARECICKAAHHISQKPAVFVKQTGMSLKSSNSPSVTATYLINKNQAKTALTLLGIDPDSIDLWITEAKAEIAKGQTQKILDRNGPLPKWTVEETLIDYLGLPFLTAFKRLHDASQQVYTAKEPGSWTKLRLDDFKRILTLWTVLTFVSVLVPGKDVISLDGRRVYSTIERSNGIFSSFGSLWQLYYCKLNDEGFMEYVPIRSFEASTGNQEGIFKTHCLLISAIHGFAFNLLGGHMELIGSSNDDTAGVVSGGTFVVMSTLLESNPARPRDAMTIFVGQGSIFVNQQATFCLKSLSRAFNEPSDFKSSSELQQFGQTHPYISENNDSSDLTQIKMNMSLYVSEKPDISYVAWSLNGRDGTDVLFDVLLSPHQILHNLVHAHFIDFDTPAGQPPPYFIKKPFSERYKADELFAENVEELCSGRTNGLVQLAMASKNHAAQILALHYALCDSLVVYVCPFDQLESVSPRYPGKAYVIVT</sequence>
<dbReference type="Proteomes" id="UP000277580">
    <property type="component" value="Unassembled WGS sequence"/>
</dbReference>
<evidence type="ECO:0000313" key="2">
    <source>
        <dbReference type="Proteomes" id="UP000277580"/>
    </source>
</evidence>
<dbReference type="InParanoid" id="A0A3N4KRW6"/>
<evidence type="ECO:0000313" key="1">
    <source>
        <dbReference type="EMBL" id="RPB08505.1"/>
    </source>
</evidence>
<dbReference type="EMBL" id="ML119162">
    <property type="protein sequence ID" value="RPB08505.1"/>
    <property type="molecule type" value="Genomic_DNA"/>
</dbReference>
<name>A0A3N4KRW6_9PEZI</name>
<dbReference type="AlphaFoldDB" id="A0A3N4KRW6"/>
<gene>
    <name evidence="1" type="ORF">P167DRAFT_578195</name>
</gene>
<accession>A0A3N4KRW6</accession>
<reference evidence="1 2" key="1">
    <citation type="journal article" date="2018" name="Nat. Ecol. Evol.">
        <title>Pezizomycetes genomes reveal the molecular basis of ectomycorrhizal truffle lifestyle.</title>
        <authorList>
            <person name="Murat C."/>
            <person name="Payen T."/>
            <person name="Noel B."/>
            <person name="Kuo A."/>
            <person name="Morin E."/>
            <person name="Chen J."/>
            <person name="Kohler A."/>
            <person name="Krizsan K."/>
            <person name="Balestrini R."/>
            <person name="Da Silva C."/>
            <person name="Montanini B."/>
            <person name="Hainaut M."/>
            <person name="Levati E."/>
            <person name="Barry K.W."/>
            <person name="Belfiori B."/>
            <person name="Cichocki N."/>
            <person name="Clum A."/>
            <person name="Dockter R.B."/>
            <person name="Fauchery L."/>
            <person name="Guy J."/>
            <person name="Iotti M."/>
            <person name="Le Tacon F."/>
            <person name="Lindquist E.A."/>
            <person name="Lipzen A."/>
            <person name="Malagnac F."/>
            <person name="Mello A."/>
            <person name="Molinier V."/>
            <person name="Miyauchi S."/>
            <person name="Poulain J."/>
            <person name="Riccioni C."/>
            <person name="Rubini A."/>
            <person name="Sitrit Y."/>
            <person name="Splivallo R."/>
            <person name="Traeger S."/>
            <person name="Wang M."/>
            <person name="Zifcakova L."/>
            <person name="Wipf D."/>
            <person name="Zambonelli A."/>
            <person name="Paolocci F."/>
            <person name="Nowrousian M."/>
            <person name="Ottonello S."/>
            <person name="Baldrian P."/>
            <person name="Spatafora J.W."/>
            <person name="Henrissat B."/>
            <person name="Nagy L.G."/>
            <person name="Aury J.M."/>
            <person name="Wincker P."/>
            <person name="Grigoriev I.V."/>
            <person name="Bonfante P."/>
            <person name="Martin F.M."/>
        </authorList>
    </citation>
    <scope>NUCLEOTIDE SEQUENCE [LARGE SCALE GENOMIC DNA]</scope>
    <source>
        <strain evidence="1 2">CCBAS932</strain>
    </source>
</reference>